<feature type="signal peptide" evidence="2">
    <location>
        <begin position="1"/>
        <end position="25"/>
    </location>
</feature>
<feature type="chain" id="PRO_5046963963" evidence="2">
    <location>
        <begin position="26"/>
        <end position="515"/>
    </location>
</feature>
<dbReference type="Proteomes" id="UP001500618">
    <property type="component" value="Unassembled WGS sequence"/>
</dbReference>
<comment type="caution">
    <text evidence="4">The sequence shown here is derived from an EMBL/GenBank/DDBJ whole genome shotgun (WGS) entry which is preliminary data.</text>
</comment>
<proteinExistence type="predicted"/>
<dbReference type="RefSeq" id="WP_279578924.1">
    <property type="nucleotide sequence ID" value="NZ_BAAANY010000005.1"/>
</dbReference>
<sequence length="515" mass="54858">MKTVTIMLVAAVAGALLTPAAAATASDPIARTENGLVRGKSAAGYQVYSGVPFAAPPVGDLRWRSPRTAHPWTGVRDATQPSPRCAQTDGAHARTEVEDCLYLDVTTPTTAGRKPVMVWLHGGGNSFLNASDFDAHRLAVGGNVVVVSINFRLGVFGNFSLPQLGNTSSFTLQDQQAALRWVRRNAAAFGANPANVTLFGESGGGYDVCGQLASPAARGLFDRAIMQSGSCSMTWPVNGIKVGDPAGSPWISVPQLRSRSAALAAKVGCTDPSTVADCLRRTPAGAIIDASPTPVTTPLAYGNSTLPERPDLALAAGHFPRVPVMSGTTRDEAALTVGFMTDEQLAYGRLLQQEFGAAAPRVRATYPANDTDPWATRAVALTAAHTDRVWSCGHLTDDRLLAQQTTVYAYEFADRDAPTGFFAFPPGFPPRAYHSSEVTYFFDQGFPYTFRPDQQLLSDQLISYWATFAANGDPNRAGQPHWAPFTGRNAQSLAPAAVRGVDLDATHHCQFWSTV</sequence>
<gene>
    <name evidence="4" type="ORF">GCM10009765_15550</name>
</gene>
<keyword evidence="2" id="KW-0732">Signal</keyword>
<accession>A0ABN2G8J8</accession>
<evidence type="ECO:0000256" key="1">
    <source>
        <dbReference type="ARBA" id="ARBA00022801"/>
    </source>
</evidence>
<evidence type="ECO:0000259" key="3">
    <source>
        <dbReference type="Pfam" id="PF00135"/>
    </source>
</evidence>
<dbReference type="InterPro" id="IPR002018">
    <property type="entry name" value="CarbesteraseB"/>
</dbReference>
<evidence type="ECO:0000256" key="2">
    <source>
        <dbReference type="SAM" id="SignalP"/>
    </source>
</evidence>
<dbReference type="SUPFAM" id="SSF53474">
    <property type="entry name" value="alpha/beta-Hydrolases"/>
    <property type="match status" value="1"/>
</dbReference>
<dbReference type="InterPro" id="IPR029058">
    <property type="entry name" value="AB_hydrolase_fold"/>
</dbReference>
<dbReference type="PANTHER" id="PTHR43918:SF4">
    <property type="entry name" value="CARBOXYLIC ESTER HYDROLASE"/>
    <property type="match status" value="1"/>
</dbReference>
<organism evidence="4 5">
    <name type="scientific">Fodinicola feengrottensis</name>
    <dbReference type="NCBI Taxonomy" id="435914"/>
    <lineage>
        <taxon>Bacteria</taxon>
        <taxon>Bacillati</taxon>
        <taxon>Actinomycetota</taxon>
        <taxon>Actinomycetes</taxon>
        <taxon>Mycobacteriales</taxon>
        <taxon>Fodinicola</taxon>
    </lineage>
</organism>
<dbReference type="Gene3D" id="3.40.50.1820">
    <property type="entry name" value="alpha/beta hydrolase"/>
    <property type="match status" value="1"/>
</dbReference>
<dbReference type="InterPro" id="IPR050654">
    <property type="entry name" value="AChE-related_enzymes"/>
</dbReference>
<name>A0ABN2G8J8_9ACTN</name>
<keyword evidence="1" id="KW-0378">Hydrolase</keyword>
<protein>
    <submittedName>
        <fullName evidence="4">Carboxylesterase family protein</fullName>
    </submittedName>
</protein>
<dbReference type="Pfam" id="PF00135">
    <property type="entry name" value="COesterase"/>
    <property type="match status" value="1"/>
</dbReference>
<dbReference type="PANTHER" id="PTHR43918">
    <property type="entry name" value="ACETYLCHOLINESTERASE"/>
    <property type="match status" value="1"/>
</dbReference>
<evidence type="ECO:0000313" key="5">
    <source>
        <dbReference type="Proteomes" id="UP001500618"/>
    </source>
</evidence>
<dbReference type="EMBL" id="BAAANY010000005">
    <property type="protein sequence ID" value="GAA1666941.1"/>
    <property type="molecule type" value="Genomic_DNA"/>
</dbReference>
<reference evidence="4 5" key="1">
    <citation type="journal article" date="2019" name="Int. J. Syst. Evol. Microbiol.">
        <title>The Global Catalogue of Microorganisms (GCM) 10K type strain sequencing project: providing services to taxonomists for standard genome sequencing and annotation.</title>
        <authorList>
            <consortium name="The Broad Institute Genomics Platform"/>
            <consortium name="The Broad Institute Genome Sequencing Center for Infectious Disease"/>
            <person name="Wu L."/>
            <person name="Ma J."/>
        </authorList>
    </citation>
    <scope>NUCLEOTIDE SEQUENCE [LARGE SCALE GENOMIC DNA]</scope>
    <source>
        <strain evidence="4 5">JCM 14718</strain>
    </source>
</reference>
<evidence type="ECO:0000313" key="4">
    <source>
        <dbReference type="EMBL" id="GAA1666941.1"/>
    </source>
</evidence>
<keyword evidence="5" id="KW-1185">Reference proteome</keyword>
<feature type="domain" description="Carboxylesterase type B" evidence="3">
    <location>
        <begin position="27"/>
        <end position="512"/>
    </location>
</feature>